<keyword evidence="8" id="KW-0503">Monooxygenase</keyword>
<dbReference type="PANTHER" id="PTHR46300:SF7">
    <property type="entry name" value="P450, PUTATIVE (EUROFUNG)-RELATED"/>
    <property type="match status" value="1"/>
</dbReference>
<keyword evidence="10" id="KW-1185">Reference proteome</keyword>
<evidence type="ECO:0000256" key="4">
    <source>
        <dbReference type="ARBA" id="ARBA00022617"/>
    </source>
</evidence>
<dbReference type="InterPro" id="IPR002401">
    <property type="entry name" value="Cyt_P450_E_grp-I"/>
</dbReference>
<dbReference type="Proteomes" id="UP001050691">
    <property type="component" value="Unassembled WGS sequence"/>
</dbReference>
<dbReference type="EMBL" id="BPWL01000010">
    <property type="protein sequence ID" value="GJJ15253.1"/>
    <property type="molecule type" value="Genomic_DNA"/>
</dbReference>
<evidence type="ECO:0000256" key="3">
    <source>
        <dbReference type="ARBA" id="ARBA00010617"/>
    </source>
</evidence>
<evidence type="ECO:0000256" key="8">
    <source>
        <dbReference type="ARBA" id="ARBA00023033"/>
    </source>
</evidence>
<evidence type="ECO:0000256" key="1">
    <source>
        <dbReference type="ARBA" id="ARBA00001971"/>
    </source>
</evidence>
<accession>A0AAV5ARD9</accession>
<reference evidence="9" key="1">
    <citation type="submission" date="2021-10" db="EMBL/GenBank/DDBJ databases">
        <title>De novo Genome Assembly of Clathrus columnatus (Basidiomycota, Fungi) Using Illumina and Nanopore Sequence Data.</title>
        <authorList>
            <person name="Ogiso-Tanaka E."/>
            <person name="Itagaki H."/>
            <person name="Hosoya T."/>
            <person name="Hosaka K."/>
        </authorList>
    </citation>
    <scope>NUCLEOTIDE SEQUENCE</scope>
    <source>
        <strain evidence="9">MO-923</strain>
    </source>
</reference>
<evidence type="ECO:0000256" key="7">
    <source>
        <dbReference type="ARBA" id="ARBA00023004"/>
    </source>
</evidence>
<keyword evidence="6" id="KW-0560">Oxidoreductase</keyword>
<evidence type="ECO:0000313" key="10">
    <source>
        <dbReference type="Proteomes" id="UP001050691"/>
    </source>
</evidence>
<comment type="pathway">
    <text evidence="2">Secondary metabolite biosynthesis.</text>
</comment>
<evidence type="ECO:0000313" key="9">
    <source>
        <dbReference type="EMBL" id="GJJ15253.1"/>
    </source>
</evidence>
<dbReference type="GO" id="GO:0005506">
    <property type="term" value="F:iron ion binding"/>
    <property type="evidence" value="ECO:0007669"/>
    <property type="project" value="InterPro"/>
</dbReference>
<keyword evidence="4" id="KW-0349">Heme</keyword>
<sequence>MNQANTALLSLAICSSFIAYRTLIKKHQPAPFPPGPKGHPFLANLTDMPQSQPWKTYTEWAERYGPIVHINVLGNHLVILNDPKYATEMLDSKSRLYSGRPSLVMGGQMVGWDESPGLCPFNDTWTEYRKLMANFLGTRSKVEKFEHVIHEEVKELLTRFMSTPNEYHDHFESYTGSVVLMLIYGYKPMVVNDSLVKIVSDAMQGFSEMTVNGAFAVDSFPMLRFVPSWFPGAGWKKKAMKYREGLIEMLERPYEWTKQQMTLGTARPCFVTNVLEGKQLTPREERVVQWTAAGMYSGGAHTTAAGLCCFLLAAVRHTAELQRAQAEIDAFIGNDRLPTLADRPHLPYFEALCMEVHRLYAIIAPLGAHLADAMQWLASAALIAAFDIRPVIKDGKPVIPPANFQDGTIR</sequence>
<dbReference type="InterPro" id="IPR050364">
    <property type="entry name" value="Cytochrome_P450_fung"/>
</dbReference>
<dbReference type="InterPro" id="IPR001128">
    <property type="entry name" value="Cyt_P450"/>
</dbReference>
<comment type="cofactor">
    <cofactor evidence="1">
        <name>heme</name>
        <dbReference type="ChEBI" id="CHEBI:30413"/>
    </cofactor>
</comment>
<dbReference type="PRINTS" id="PR00463">
    <property type="entry name" value="EP450I"/>
</dbReference>
<dbReference type="SUPFAM" id="SSF48264">
    <property type="entry name" value="Cytochrome P450"/>
    <property type="match status" value="1"/>
</dbReference>
<dbReference type="Gene3D" id="1.10.630.10">
    <property type="entry name" value="Cytochrome P450"/>
    <property type="match status" value="1"/>
</dbReference>
<gene>
    <name evidence="9" type="ORF">Clacol_009529</name>
</gene>
<evidence type="ECO:0000256" key="2">
    <source>
        <dbReference type="ARBA" id="ARBA00005179"/>
    </source>
</evidence>
<dbReference type="AlphaFoldDB" id="A0AAV5ARD9"/>
<name>A0AAV5ARD9_9AGAM</name>
<dbReference type="PANTHER" id="PTHR46300">
    <property type="entry name" value="P450, PUTATIVE (EUROFUNG)-RELATED-RELATED"/>
    <property type="match status" value="1"/>
</dbReference>
<evidence type="ECO:0008006" key="11">
    <source>
        <dbReference type="Google" id="ProtNLM"/>
    </source>
</evidence>
<keyword evidence="7" id="KW-0408">Iron</keyword>
<dbReference type="GO" id="GO:0004497">
    <property type="term" value="F:monooxygenase activity"/>
    <property type="evidence" value="ECO:0007669"/>
    <property type="project" value="UniProtKB-KW"/>
</dbReference>
<dbReference type="InterPro" id="IPR036396">
    <property type="entry name" value="Cyt_P450_sf"/>
</dbReference>
<dbReference type="GO" id="GO:0020037">
    <property type="term" value="F:heme binding"/>
    <property type="evidence" value="ECO:0007669"/>
    <property type="project" value="InterPro"/>
</dbReference>
<dbReference type="Pfam" id="PF00067">
    <property type="entry name" value="p450"/>
    <property type="match status" value="1"/>
</dbReference>
<keyword evidence="5" id="KW-0479">Metal-binding</keyword>
<organism evidence="9 10">
    <name type="scientific">Clathrus columnatus</name>
    <dbReference type="NCBI Taxonomy" id="1419009"/>
    <lineage>
        <taxon>Eukaryota</taxon>
        <taxon>Fungi</taxon>
        <taxon>Dikarya</taxon>
        <taxon>Basidiomycota</taxon>
        <taxon>Agaricomycotina</taxon>
        <taxon>Agaricomycetes</taxon>
        <taxon>Phallomycetidae</taxon>
        <taxon>Phallales</taxon>
        <taxon>Clathraceae</taxon>
        <taxon>Clathrus</taxon>
    </lineage>
</organism>
<evidence type="ECO:0000256" key="5">
    <source>
        <dbReference type="ARBA" id="ARBA00022723"/>
    </source>
</evidence>
<evidence type="ECO:0000256" key="6">
    <source>
        <dbReference type="ARBA" id="ARBA00023002"/>
    </source>
</evidence>
<protein>
    <recommendedName>
        <fullName evidence="11">Cytochrome P450</fullName>
    </recommendedName>
</protein>
<proteinExistence type="inferred from homology"/>
<comment type="caution">
    <text evidence="9">The sequence shown here is derived from an EMBL/GenBank/DDBJ whole genome shotgun (WGS) entry which is preliminary data.</text>
</comment>
<comment type="similarity">
    <text evidence="3">Belongs to the cytochrome P450 family.</text>
</comment>
<dbReference type="GO" id="GO:0016705">
    <property type="term" value="F:oxidoreductase activity, acting on paired donors, with incorporation or reduction of molecular oxygen"/>
    <property type="evidence" value="ECO:0007669"/>
    <property type="project" value="InterPro"/>
</dbReference>